<protein>
    <recommendedName>
        <fullName evidence="11">G-protein coupled receptors family 1 profile domain-containing protein</fullName>
    </recommendedName>
</protein>
<evidence type="ECO:0000256" key="9">
    <source>
        <dbReference type="RuleBase" id="RU000688"/>
    </source>
</evidence>
<dbReference type="GO" id="GO:0005886">
    <property type="term" value="C:plasma membrane"/>
    <property type="evidence" value="ECO:0007669"/>
    <property type="project" value="TreeGrafter"/>
</dbReference>
<dbReference type="PANTHER" id="PTHR24232">
    <property type="entry name" value="G-PROTEIN COUPLED RECEPTOR"/>
    <property type="match status" value="1"/>
</dbReference>
<keyword evidence="7" id="KW-0325">Glycoprotein</keyword>
<name>A0A672YQ13_9TELE</name>
<keyword evidence="4 9" id="KW-0297">G-protein coupled receptor</keyword>
<dbReference type="PROSITE" id="PS00237">
    <property type="entry name" value="G_PROTEIN_RECEP_F1_1"/>
    <property type="match status" value="1"/>
</dbReference>
<evidence type="ECO:0000313" key="12">
    <source>
        <dbReference type="Ensembl" id="ENSSORP00005006668.1"/>
    </source>
</evidence>
<evidence type="ECO:0000256" key="3">
    <source>
        <dbReference type="ARBA" id="ARBA00022989"/>
    </source>
</evidence>
<evidence type="ECO:0000256" key="10">
    <source>
        <dbReference type="SAM" id="Phobius"/>
    </source>
</evidence>
<dbReference type="InParanoid" id="A0A672YQ13"/>
<dbReference type="SUPFAM" id="SSF81321">
    <property type="entry name" value="Family A G protein-coupled receptor-like"/>
    <property type="match status" value="1"/>
</dbReference>
<dbReference type="AlphaFoldDB" id="A0A672YQ13"/>
<dbReference type="Gene3D" id="1.20.1070.10">
    <property type="entry name" value="Rhodopsin 7-helix transmembrane proteins"/>
    <property type="match status" value="1"/>
</dbReference>
<dbReference type="GO" id="GO:0035025">
    <property type="term" value="P:positive regulation of Rho protein signal transduction"/>
    <property type="evidence" value="ECO:0007669"/>
    <property type="project" value="TreeGrafter"/>
</dbReference>
<comment type="similarity">
    <text evidence="9">Belongs to the G-protein coupled receptor 1 family.</text>
</comment>
<proteinExistence type="inferred from homology"/>
<keyword evidence="5 10" id="KW-0472">Membrane</keyword>
<evidence type="ECO:0000256" key="8">
    <source>
        <dbReference type="ARBA" id="ARBA00023224"/>
    </source>
</evidence>
<feature type="transmembrane region" description="Helical" evidence="10">
    <location>
        <begin position="21"/>
        <end position="42"/>
    </location>
</feature>
<keyword evidence="6 9" id="KW-0675">Receptor</keyword>
<sequence length="246" mass="27953">RCTSLFSSFGFLEHKNHATPIYVINLLISDLLQLCSLIVWLVPHESGKLNDVFFYVYFLGEMASVGFMVCVALERYLVITHPLWYRFSRSIKISGVVCVVVWLLPLIYLIPFFLGVKRLIREIILGVYHMLPLPLFIFFLGGTLKALLAASRIPATEKRRILGILVLVLLNYLFLFMPSVIWSLIETTRKNKIFSYTSYVLLYCSPLADVFLYVFIRKGVVDNLLASLCCCKMDNGSVEATSAATV</sequence>
<feature type="transmembrane region" description="Helical" evidence="10">
    <location>
        <begin position="54"/>
        <end position="73"/>
    </location>
</feature>
<keyword evidence="8 9" id="KW-0807">Transducer</keyword>
<dbReference type="Ensembl" id="ENSSORT00005006928.1">
    <property type="protein sequence ID" value="ENSSORP00005006668.1"/>
    <property type="gene ID" value="ENSSORG00005003892.1"/>
</dbReference>
<reference evidence="12" key="3">
    <citation type="submission" date="2025-09" db="UniProtKB">
        <authorList>
            <consortium name="Ensembl"/>
        </authorList>
    </citation>
    <scope>IDENTIFICATION</scope>
</reference>
<evidence type="ECO:0000256" key="4">
    <source>
        <dbReference type="ARBA" id="ARBA00023040"/>
    </source>
</evidence>
<keyword evidence="13" id="KW-1185">Reference proteome</keyword>
<evidence type="ECO:0000256" key="5">
    <source>
        <dbReference type="ARBA" id="ARBA00023136"/>
    </source>
</evidence>
<organism evidence="12 13">
    <name type="scientific">Sphaeramia orbicularis</name>
    <name type="common">orbiculate cardinalfish</name>
    <dbReference type="NCBI Taxonomy" id="375764"/>
    <lineage>
        <taxon>Eukaryota</taxon>
        <taxon>Metazoa</taxon>
        <taxon>Chordata</taxon>
        <taxon>Craniata</taxon>
        <taxon>Vertebrata</taxon>
        <taxon>Euteleostomi</taxon>
        <taxon>Actinopterygii</taxon>
        <taxon>Neopterygii</taxon>
        <taxon>Teleostei</taxon>
        <taxon>Neoteleostei</taxon>
        <taxon>Acanthomorphata</taxon>
        <taxon>Gobiaria</taxon>
        <taxon>Kurtiformes</taxon>
        <taxon>Apogonoidei</taxon>
        <taxon>Apogonidae</taxon>
        <taxon>Apogoninae</taxon>
        <taxon>Sphaeramia</taxon>
    </lineage>
</organism>
<evidence type="ECO:0000256" key="2">
    <source>
        <dbReference type="ARBA" id="ARBA00022692"/>
    </source>
</evidence>
<dbReference type="Pfam" id="PF00001">
    <property type="entry name" value="7tm_1"/>
    <property type="match status" value="1"/>
</dbReference>
<dbReference type="GO" id="GO:0007200">
    <property type="term" value="P:phospholipase C-activating G protein-coupled receptor signaling pathway"/>
    <property type="evidence" value="ECO:0007669"/>
    <property type="project" value="TreeGrafter"/>
</dbReference>
<evidence type="ECO:0000256" key="1">
    <source>
        <dbReference type="ARBA" id="ARBA00004141"/>
    </source>
</evidence>
<dbReference type="InterPro" id="IPR017452">
    <property type="entry name" value="GPCR_Rhodpsn_7TM"/>
</dbReference>
<keyword evidence="3 10" id="KW-1133">Transmembrane helix</keyword>
<evidence type="ECO:0000256" key="6">
    <source>
        <dbReference type="ARBA" id="ARBA00023170"/>
    </source>
</evidence>
<dbReference type="PANTHER" id="PTHR24232:SF85">
    <property type="entry name" value="G-PROTEIN COUPLED RECEPTOR 4"/>
    <property type="match status" value="1"/>
</dbReference>
<feature type="transmembrane region" description="Helical" evidence="10">
    <location>
        <begin position="93"/>
        <end position="114"/>
    </location>
</feature>
<feature type="transmembrane region" description="Helical" evidence="10">
    <location>
        <begin position="161"/>
        <end position="184"/>
    </location>
</feature>
<feature type="domain" description="G-protein coupled receptors family 1 profile" evidence="11">
    <location>
        <begin position="1"/>
        <end position="213"/>
    </location>
</feature>
<feature type="transmembrane region" description="Helical" evidence="10">
    <location>
        <begin position="196"/>
        <end position="216"/>
    </location>
</feature>
<reference evidence="12" key="2">
    <citation type="submission" date="2025-08" db="UniProtKB">
        <authorList>
            <consortium name="Ensembl"/>
        </authorList>
    </citation>
    <scope>IDENTIFICATION</scope>
</reference>
<evidence type="ECO:0000256" key="7">
    <source>
        <dbReference type="ARBA" id="ARBA00023180"/>
    </source>
</evidence>
<accession>A0A672YQ13</accession>
<dbReference type="Proteomes" id="UP000472271">
    <property type="component" value="Chromosome 15"/>
</dbReference>
<dbReference type="PROSITE" id="PS50262">
    <property type="entry name" value="G_PROTEIN_RECEP_F1_2"/>
    <property type="match status" value="1"/>
</dbReference>
<reference evidence="12" key="1">
    <citation type="submission" date="2019-06" db="EMBL/GenBank/DDBJ databases">
        <authorList>
            <consortium name="Wellcome Sanger Institute Data Sharing"/>
        </authorList>
    </citation>
    <scope>NUCLEOTIDE SEQUENCE [LARGE SCALE GENOMIC DNA]</scope>
</reference>
<dbReference type="GO" id="GO:0004930">
    <property type="term" value="F:G protein-coupled receptor activity"/>
    <property type="evidence" value="ECO:0007669"/>
    <property type="project" value="UniProtKB-KW"/>
</dbReference>
<dbReference type="PRINTS" id="PR00237">
    <property type="entry name" value="GPCRRHODOPSN"/>
</dbReference>
<feature type="transmembrane region" description="Helical" evidence="10">
    <location>
        <begin position="126"/>
        <end position="149"/>
    </location>
</feature>
<evidence type="ECO:0000313" key="13">
    <source>
        <dbReference type="Proteomes" id="UP000472271"/>
    </source>
</evidence>
<dbReference type="InterPro" id="IPR000276">
    <property type="entry name" value="GPCR_Rhodpsn"/>
</dbReference>
<comment type="subcellular location">
    <subcellularLocation>
        <location evidence="1">Membrane</location>
        <topology evidence="1">Multi-pass membrane protein</topology>
    </subcellularLocation>
</comment>
<evidence type="ECO:0000259" key="11">
    <source>
        <dbReference type="PROSITE" id="PS50262"/>
    </source>
</evidence>
<keyword evidence="2 9" id="KW-0812">Transmembrane</keyword>